<dbReference type="GO" id="GO:0005576">
    <property type="term" value="C:extracellular region"/>
    <property type="evidence" value="ECO:0007669"/>
    <property type="project" value="InterPro"/>
</dbReference>
<evidence type="ECO:0000313" key="2">
    <source>
        <dbReference type="EMBL" id="KAK4878962.1"/>
    </source>
</evidence>
<proteinExistence type="predicted"/>
<dbReference type="Proteomes" id="UP001353858">
    <property type="component" value="Unassembled WGS sequence"/>
</dbReference>
<evidence type="ECO:0000259" key="1">
    <source>
        <dbReference type="PROSITE" id="PS50940"/>
    </source>
</evidence>
<evidence type="ECO:0000313" key="3">
    <source>
        <dbReference type="Proteomes" id="UP001353858"/>
    </source>
</evidence>
<dbReference type="EMBL" id="JARPUR010000003">
    <property type="protein sequence ID" value="KAK4878962.1"/>
    <property type="molecule type" value="Genomic_DNA"/>
</dbReference>
<reference evidence="3" key="1">
    <citation type="submission" date="2023-01" db="EMBL/GenBank/DDBJ databases">
        <title>Key to firefly adult light organ development and bioluminescence: homeobox transcription factors regulate luciferase expression and transportation to peroxisome.</title>
        <authorList>
            <person name="Fu X."/>
        </authorList>
    </citation>
    <scope>NUCLEOTIDE SEQUENCE [LARGE SCALE GENOMIC DNA]</scope>
</reference>
<feature type="domain" description="Chitin-binding type-2" evidence="1">
    <location>
        <begin position="29"/>
        <end position="89"/>
    </location>
</feature>
<dbReference type="SUPFAM" id="SSF57625">
    <property type="entry name" value="Invertebrate chitin-binding proteins"/>
    <property type="match status" value="1"/>
</dbReference>
<keyword evidence="3" id="KW-1185">Reference proteome</keyword>
<organism evidence="2 3">
    <name type="scientific">Aquatica leii</name>
    <dbReference type="NCBI Taxonomy" id="1421715"/>
    <lineage>
        <taxon>Eukaryota</taxon>
        <taxon>Metazoa</taxon>
        <taxon>Ecdysozoa</taxon>
        <taxon>Arthropoda</taxon>
        <taxon>Hexapoda</taxon>
        <taxon>Insecta</taxon>
        <taxon>Pterygota</taxon>
        <taxon>Neoptera</taxon>
        <taxon>Endopterygota</taxon>
        <taxon>Coleoptera</taxon>
        <taxon>Polyphaga</taxon>
        <taxon>Elateriformia</taxon>
        <taxon>Elateroidea</taxon>
        <taxon>Lampyridae</taxon>
        <taxon>Luciolinae</taxon>
        <taxon>Aquatica</taxon>
    </lineage>
</organism>
<name>A0AAN7PXT4_9COLE</name>
<dbReference type="InterPro" id="IPR002557">
    <property type="entry name" value="Chitin-bd_dom"/>
</dbReference>
<dbReference type="Gene3D" id="2.170.140.10">
    <property type="entry name" value="Chitin binding domain"/>
    <property type="match status" value="1"/>
</dbReference>
<dbReference type="PROSITE" id="PS50940">
    <property type="entry name" value="CHIT_BIND_II"/>
    <property type="match status" value="1"/>
</dbReference>
<dbReference type="Pfam" id="PF01607">
    <property type="entry name" value="CBM_14"/>
    <property type="match status" value="1"/>
</dbReference>
<protein>
    <recommendedName>
        <fullName evidence="1">Chitin-binding type-2 domain-containing protein</fullName>
    </recommendedName>
</protein>
<dbReference type="SMART" id="SM00494">
    <property type="entry name" value="ChtBD2"/>
    <property type="match status" value="1"/>
</dbReference>
<sequence>MSTEPKPVLASTTTLATTTTLVTTTTPPPPVCPVPDPIFFTVLFPHPICCNLYYACSNGIAYLMRCAMYLYFNPLYNSCDFSFNVNCQPPKMYCP</sequence>
<dbReference type="InterPro" id="IPR036508">
    <property type="entry name" value="Chitin-bd_dom_sf"/>
</dbReference>
<comment type="caution">
    <text evidence="2">The sequence shown here is derived from an EMBL/GenBank/DDBJ whole genome shotgun (WGS) entry which is preliminary data.</text>
</comment>
<dbReference type="AlphaFoldDB" id="A0AAN7PXT4"/>
<accession>A0AAN7PXT4</accession>
<dbReference type="GO" id="GO:0008061">
    <property type="term" value="F:chitin binding"/>
    <property type="evidence" value="ECO:0007669"/>
    <property type="project" value="InterPro"/>
</dbReference>
<gene>
    <name evidence="2" type="ORF">RN001_007108</name>
</gene>